<dbReference type="OrthoDB" id="434295at2759"/>
<gene>
    <name evidence="3" type="ORF">SPIL2461_LOCUS1673</name>
</gene>
<feature type="region of interest" description="Disordered" evidence="2">
    <location>
        <begin position="36"/>
        <end position="77"/>
    </location>
</feature>
<sequence>DDDPNLLEKVALLQEQLDLARDRATDAEMECESLRKQFASSGTKQADEDAKGDSDELAERLMEMQEALEPARDRDDDPDLLEKVALLQEQLDLARDRATDAQMECESLRQQLASSGTRQADEDAMGDSDELAERLMEMQEALEAARDRATDAEMECEALRSKLHHAATVQLTENVVLQDGKTSRELELERQIADLMSDLHC</sequence>
<dbReference type="Proteomes" id="UP000649617">
    <property type="component" value="Unassembled WGS sequence"/>
</dbReference>
<protein>
    <submittedName>
        <fullName evidence="3">Uncharacterized protein</fullName>
    </submittedName>
</protein>
<organism evidence="3 4">
    <name type="scientific">Symbiodinium pilosum</name>
    <name type="common">Dinoflagellate</name>
    <dbReference type="NCBI Taxonomy" id="2952"/>
    <lineage>
        <taxon>Eukaryota</taxon>
        <taxon>Sar</taxon>
        <taxon>Alveolata</taxon>
        <taxon>Dinophyceae</taxon>
        <taxon>Suessiales</taxon>
        <taxon>Symbiodiniaceae</taxon>
        <taxon>Symbiodinium</taxon>
    </lineage>
</organism>
<comment type="caution">
    <text evidence="3">The sequence shown here is derived from an EMBL/GenBank/DDBJ whole genome shotgun (WGS) entry which is preliminary data.</text>
</comment>
<evidence type="ECO:0000313" key="4">
    <source>
        <dbReference type="Proteomes" id="UP000649617"/>
    </source>
</evidence>
<keyword evidence="4" id="KW-1185">Reference proteome</keyword>
<dbReference type="SUPFAM" id="SSF57997">
    <property type="entry name" value="Tropomyosin"/>
    <property type="match status" value="1"/>
</dbReference>
<feature type="compositionally biased region" description="Basic and acidic residues" evidence="2">
    <location>
        <begin position="45"/>
        <end position="75"/>
    </location>
</feature>
<dbReference type="AlphaFoldDB" id="A0A812J9J0"/>
<proteinExistence type="predicted"/>
<feature type="non-terminal residue" evidence="3">
    <location>
        <position position="1"/>
    </location>
</feature>
<dbReference type="EMBL" id="CAJNIZ010001671">
    <property type="protein sequence ID" value="CAE7197101.1"/>
    <property type="molecule type" value="Genomic_DNA"/>
</dbReference>
<evidence type="ECO:0000256" key="1">
    <source>
        <dbReference type="SAM" id="Coils"/>
    </source>
</evidence>
<evidence type="ECO:0000313" key="3">
    <source>
        <dbReference type="EMBL" id="CAE7197101.1"/>
    </source>
</evidence>
<evidence type="ECO:0000256" key="2">
    <source>
        <dbReference type="SAM" id="MobiDB-lite"/>
    </source>
</evidence>
<feature type="coiled-coil region" evidence="1">
    <location>
        <begin position="84"/>
        <end position="162"/>
    </location>
</feature>
<accession>A0A812J9J0</accession>
<keyword evidence="1" id="KW-0175">Coiled coil</keyword>
<name>A0A812J9J0_SYMPI</name>
<reference evidence="3" key="1">
    <citation type="submission" date="2021-02" db="EMBL/GenBank/DDBJ databases">
        <authorList>
            <person name="Dougan E. K."/>
            <person name="Rhodes N."/>
            <person name="Thang M."/>
            <person name="Chan C."/>
        </authorList>
    </citation>
    <scope>NUCLEOTIDE SEQUENCE</scope>
</reference>
<feature type="non-terminal residue" evidence="3">
    <location>
        <position position="201"/>
    </location>
</feature>